<dbReference type="RefSeq" id="WP_377875791.1">
    <property type="nucleotide sequence ID" value="NZ_JBHMAY010000084.1"/>
</dbReference>
<evidence type="ECO:0000313" key="1">
    <source>
        <dbReference type="EMBL" id="MFC3512498.1"/>
    </source>
</evidence>
<sequence>MPGVRRNDFQHGRISWNASNGALTVGRF</sequence>
<name>A0ABV7QLP0_9PSEU</name>
<dbReference type="EMBL" id="JBHRWI010000023">
    <property type="protein sequence ID" value="MFC3512498.1"/>
    <property type="molecule type" value="Genomic_DNA"/>
</dbReference>
<comment type="caution">
    <text evidence="1">The sequence shown here is derived from an EMBL/GenBank/DDBJ whole genome shotgun (WGS) entry which is preliminary data.</text>
</comment>
<keyword evidence="2" id="KW-1185">Reference proteome</keyword>
<dbReference type="InterPro" id="IPR013207">
    <property type="entry name" value="LGFP"/>
</dbReference>
<accession>A0ABV7QLP0</accession>
<proteinExistence type="predicted"/>
<organism evidence="1 2">
    <name type="scientific">Amycolatopsis halotolerans</name>
    <dbReference type="NCBI Taxonomy" id="330083"/>
    <lineage>
        <taxon>Bacteria</taxon>
        <taxon>Bacillati</taxon>
        <taxon>Actinomycetota</taxon>
        <taxon>Actinomycetes</taxon>
        <taxon>Pseudonocardiales</taxon>
        <taxon>Pseudonocardiaceae</taxon>
        <taxon>Amycolatopsis</taxon>
    </lineage>
</organism>
<dbReference type="Proteomes" id="UP001595764">
    <property type="component" value="Unassembled WGS sequence"/>
</dbReference>
<protein>
    <submittedName>
        <fullName evidence="1">Uncharacterized protein</fullName>
    </submittedName>
</protein>
<evidence type="ECO:0000313" key="2">
    <source>
        <dbReference type="Proteomes" id="UP001595764"/>
    </source>
</evidence>
<reference evidence="2" key="1">
    <citation type="journal article" date="2019" name="Int. J. Syst. Evol. Microbiol.">
        <title>The Global Catalogue of Microorganisms (GCM) 10K type strain sequencing project: providing services to taxonomists for standard genome sequencing and annotation.</title>
        <authorList>
            <consortium name="The Broad Institute Genomics Platform"/>
            <consortium name="The Broad Institute Genome Sequencing Center for Infectious Disease"/>
            <person name="Wu L."/>
            <person name="Ma J."/>
        </authorList>
    </citation>
    <scope>NUCLEOTIDE SEQUENCE [LARGE SCALE GENOMIC DNA]</scope>
    <source>
        <strain evidence="2">CGMCC 4.7682</strain>
    </source>
</reference>
<dbReference type="Pfam" id="PF08310">
    <property type="entry name" value="LGFP"/>
    <property type="match status" value="1"/>
</dbReference>
<gene>
    <name evidence="1" type="ORF">ACFORO_20180</name>
</gene>